<sequence length="380" mass="40549">MNAGRISIRAARISGVLLALNALVVYGIDIPKPAEAAPPAAPPPASVDVAPSDETAFYERLQYVTHKRNLVGLGMDDATLKSLALGSPDTTIASLSSRSTGGDVNATIALVRIQHWCNRVSSARPGNAQAQVQRLASVLPAERLPKMAGVFAAERAYQEKARAGCSKAPFDYQGIESRLRGAAEAGDPASATELAQFVRDPAKREAFLEQAAEKNYPPAMYALATNRLAAVQRNRSTENVSSIRLLLKQAGRTLPRAKVDLANCMATGCDGHPADGPGAAPFGLDAARDGEPLAFTSMLRMPWSGRLNRVQMLGWQYFGNRLNEEGCTGDGYVQNAVVFAQSISMLEKGVPPSMLQEAAAQAETLWQQSSERAKREQGCG</sequence>
<name>A0A841HKW1_9GAMM</name>
<dbReference type="RefSeq" id="WP_184330952.1">
    <property type="nucleotide sequence ID" value="NZ_JACHHZ010000002.1"/>
</dbReference>
<dbReference type="Gene3D" id="1.25.40.10">
    <property type="entry name" value="Tetratricopeptide repeat domain"/>
    <property type="match status" value="1"/>
</dbReference>
<comment type="caution">
    <text evidence="1">The sequence shown here is derived from an EMBL/GenBank/DDBJ whole genome shotgun (WGS) entry which is preliminary data.</text>
</comment>
<evidence type="ECO:0000313" key="2">
    <source>
        <dbReference type="Proteomes" id="UP000588068"/>
    </source>
</evidence>
<proteinExistence type="predicted"/>
<dbReference type="Proteomes" id="UP000588068">
    <property type="component" value="Unassembled WGS sequence"/>
</dbReference>
<accession>A0A841HKW1</accession>
<protein>
    <submittedName>
        <fullName evidence="1">TPR repeat protein</fullName>
    </submittedName>
</protein>
<dbReference type="InterPro" id="IPR011990">
    <property type="entry name" value="TPR-like_helical_dom_sf"/>
</dbReference>
<keyword evidence="2" id="KW-1185">Reference proteome</keyword>
<dbReference type="EMBL" id="JACHHZ010000002">
    <property type="protein sequence ID" value="MBB6092999.1"/>
    <property type="molecule type" value="Genomic_DNA"/>
</dbReference>
<gene>
    <name evidence="1" type="ORF">HNQ60_001877</name>
</gene>
<reference evidence="1 2" key="1">
    <citation type="submission" date="2020-08" db="EMBL/GenBank/DDBJ databases">
        <title>Genomic Encyclopedia of Type Strains, Phase IV (KMG-IV): sequencing the most valuable type-strain genomes for metagenomic binning, comparative biology and taxonomic classification.</title>
        <authorList>
            <person name="Goeker M."/>
        </authorList>
    </citation>
    <scope>NUCLEOTIDE SEQUENCE [LARGE SCALE GENOMIC DNA]</scope>
    <source>
        <strain evidence="1 2">DSM 26723</strain>
    </source>
</reference>
<evidence type="ECO:0000313" key="1">
    <source>
        <dbReference type="EMBL" id="MBB6092999.1"/>
    </source>
</evidence>
<organism evidence="1 2">
    <name type="scientific">Povalibacter uvarum</name>
    <dbReference type="NCBI Taxonomy" id="732238"/>
    <lineage>
        <taxon>Bacteria</taxon>
        <taxon>Pseudomonadati</taxon>
        <taxon>Pseudomonadota</taxon>
        <taxon>Gammaproteobacteria</taxon>
        <taxon>Steroidobacterales</taxon>
        <taxon>Steroidobacteraceae</taxon>
        <taxon>Povalibacter</taxon>
    </lineage>
</organism>
<dbReference type="AlphaFoldDB" id="A0A841HKW1"/>